<feature type="compositionally biased region" description="Polar residues" evidence="1">
    <location>
        <begin position="1"/>
        <end position="13"/>
    </location>
</feature>
<accession>A0A2G9UAF4</accession>
<gene>
    <name evidence="3" type="ORF">TELCIR_11068</name>
</gene>
<evidence type="ECO:0000313" key="4">
    <source>
        <dbReference type="Proteomes" id="UP000230423"/>
    </source>
</evidence>
<dbReference type="Pfam" id="PF00078">
    <property type="entry name" value="RVT_1"/>
    <property type="match status" value="1"/>
</dbReference>
<reference evidence="3 4" key="1">
    <citation type="submission" date="2015-09" db="EMBL/GenBank/DDBJ databases">
        <title>Draft genome of the parasitic nematode Teladorsagia circumcincta isolate WARC Sus (inbred).</title>
        <authorList>
            <person name="Mitreva M."/>
        </authorList>
    </citation>
    <scope>NUCLEOTIDE SEQUENCE [LARGE SCALE GENOMIC DNA]</scope>
    <source>
        <strain evidence="3 4">S</strain>
    </source>
</reference>
<dbReference type="InterPro" id="IPR050951">
    <property type="entry name" value="Retrovirus_Pol_polyprotein"/>
</dbReference>
<dbReference type="Gene3D" id="3.10.10.10">
    <property type="entry name" value="HIV Type 1 Reverse Transcriptase, subunit A, domain 1"/>
    <property type="match status" value="1"/>
</dbReference>
<organism evidence="3 4">
    <name type="scientific">Teladorsagia circumcincta</name>
    <name type="common">Brown stomach worm</name>
    <name type="synonym">Ostertagia circumcincta</name>
    <dbReference type="NCBI Taxonomy" id="45464"/>
    <lineage>
        <taxon>Eukaryota</taxon>
        <taxon>Metazoa</taxon>
        <taxon>Ecdysozoa</taxon>
        <taxon>Nematoda</taxon>
        <taxon>Chromadorea</taxon>
        <taxon>Rhabditida</taxon>
        <taxon>Rhabditina</taxon>
        <taxon>Rhabditomorpha</taxon>
        <taxon>Strongyloidea</taxon>
        <taxon>Trichostrongylidae</taxon>
        <taxon>Teladorsagia</taxon>
    </lineage>
</organism>
<proteinExistence type="predicted"/>
<dbReference type="InterPro" id="IPR043502">
    <property type="entry name" value="DNA/RNA_pol_sf"/>
</dbReference>
<dbReference type="Gene3D" id="3.30.70.270">
    <property type="match status" value="1"/>
</dbReference>
<dbReference type="InterPro" id="IPR043128">
    <property type="entry name" value="Rev_trsase/Diguanyl_cyclase"/>
</dbReference>
<dbReference type="CDD" id="cd01647">
    <property type="entry name" value="RT_LTR"/>
    <property type="match status" value="1"/>
</dbReference>
<dbReference type="PANTHER" id="PTHR37984:SF5">
    <property type="entry name" value="PROTEIN NYNRIN-LIKE"/>
    <property type="match status" value="1"/>
</dbReference>
<dbReference type="PANTHER" id="PTHR37984">
    <property type="entry name" value="PROTEIN CBG26694"/>
    <property type="match status" value="1"/>
</dbReference>
<evidence type="ECO:0000313" key="3">
    <source>
        <dbReference type="EMBL" id="PIO67194.1"/>
    </source>
</evidence>
<name>A0A2G9UAF4_TELCI</name>
<protein>
    <recommendedName>
        <fullName evidence="2">Reverse transcriptase domain-containing protein</fullName>
    </recommendedName>
</protein>
<feature type="domain" description="Reverse transcriptase" evidence="2">
    <location>
        <begin position="212"/>
        <end position="315"/>
    </location>
</feature>
<keyword evidence="4" id="KW-1185">Reference proteome</keyword>
<dbReference type="OrthoDB" id="5865526at2759"/>
<evidence type="ECO:0000256" key="1">
    <source>
        <dbReference type="SAM" id="MobiDB-lite"/>
    </source>
</evidence>
<feature type="region of interest" description="Disordered" evidence="1">
    <location>
        <begin position="1"/>
        <end position="30"/>
    </location>
</feature>
<dbReference type="EMBL" id="KZ347752">
    <property type="protein sequence ID" value="PIO67194.1"/>
    <property type="molecule type" value="Genomic_DNA"/>
</dbReference>
<dbReference type="Proteomes" id="UP000230423">
    <property type="component" value="Unassembled WGS sequence"/>
</dbReference>
<sequence>MIKRNGSQASSKWKPTKPVTESGRSHRKTMVKVCERQTGSKPRDATVVNRVYVSPEKGTTEVPVLNHTSQPIIFHEGQKIGVWEEVDTIQPAAKDLESDMLELHMGPESESDQINTLLNLLANNSKYGRLPGALTKLVTKFQDVFAISDKELTQTVLIKHSIDTGDTKAIKQKSRPVPLGVRSELKNTLNDFEEKNILRKSTPYWASPIVLVQKKDKTLRLCIDYRALNKHTKQDFYPTNHGYSPAKPGRKEDFQHIRYGPGYWQIKLTEDAQQKSAFTTPEGLHESLVLPFGLCTSPAVFQRLMDRVLRDLKGEEIRLYVSIQCVPSDELSPYRIDIDDYGASLMSDMKTIQDMVRKNNGNYRSKMKQRYDKLNETDISQASRVGDRVFVTSLWKKGRANTQG</sequence>
<dbReference type="AlphaFoldDB" id="A0A2G9UAF4"/>
<dbReference type="SUPFAM" id="SSF56672">
    <property type="entry name" value="DNA/RNA polymerases"/>
    <property type="match status" value="1"/>
</dbReference>
<dbReference type="InterPro" id="IPR000477">
    <property type="entry name" value="RT_dom"/>
</dbReference>
<evidence type="ECO:0000259" key="2">
    <source>
        <dbReference type="Pfam" id="PF00078"/>
    </source>
</evidence>